<dbReference type="WBParaSite" id="HPLM_0001696001-mRNA-1">
    <property type="protein sequence ID" value="HPLM_0001696001-mRNA-1"/>
    <property type="gene ID" value="HPLM_0001696001"/>
</dbReference>
<dbReference type="EMBL" id="UZAF01019679">
    <property type="protein sequence ID" value="VDO62596.1"/>
    <property type="molecule type" value="Genomic_DNA"/>
</dbReference>
<evidence type="ECO:0000313" key="3">
    <source>
        <dbReference type="Proteomes" id="UP000268014"/>
    </source>
</evidence>
<keyword evidence="3" id="KW-1185">Reference proteome</keyword>
<organism evidence="4">
    <name type="scientific">Haemonchus placei</name>
    <name type="common">Barber's pole worm</name>
    <dbReference type="NCBI Taxonomy" id="6290"/>
    <lineage>
        <taxon>Eukaryota</taxon>
        <taxon>Metazoa</taxon>
        <taxon>Ecdysozoa</taxon>
        <taxon>Nematoda</taxon>
        <taxon>Chromadorea</taxon>
        <taxon>Rhabditida</taxon>
        <taxon>Rhabditina</taxon>
        <taxon>Rhabditomorpha</taxon>
        <taxon>Strongyloidea</taxon>
        <taxon>Trichostrongylidae</taxon>
        <taxon>Haemonchus</taxon>
    </lineage>
</organism>
<keyword evidence="1" id="KW-1133">Transmembrane helix</keyword>
<proteinExistence type="predicted"/>
<evidence type="ECO:0000256" key="1">
    <source>
        <dbReference type="SAM" id="Phobius"/>
    </source>
</evidence>
<name>A0A0N4WYK5_HAEPC</name>
<keyword evidence="1" id="KW-0812">Transmembrane</keyword>
<evidence type="ECO:0000313" key="4">
    <source>
        <dbReference type="WBParaSite" id="HPLM_0001696001-mRNA-1"/>
    </source>
</evidence>
<reference evidence="4" key="1">
    <citation type="submission" date="2017-02" db="UniProtKB">
        <authorList>
            <consortium name="WormBaseParasite"/>
        </authorList>
    </citation>
    <scope>IDENTIFICATION</scope>
</reference>
<sequence length="44" mass="4984">MREDRARKRRNSDCDPASMSLSVVAPPTYTLSQVICFSSFLFLS</sequence>
<gene>
    <name evidence="2" type="ORF">HPLM_LOCUS16952</name>
</gene>
<keyword evidence="1" id="KW-0472">Membrane</keyword>
<dbReference type="Proteomes" id="UP000268014">
    <property type="component" value="Unassembled WGS sequence"/>
</dbReference>
<accession>A0A0N4WYK5</accession>
<evidence type="ECO:0000313" key="2">
    <source>
        <dbReference type="EMBL" id="VDO62596.1"/>
    </source>
</evidence>
<protein>
    <submittedName>
        <fullName evidence="2 4">Uncharacterized protein</fullName>
    </submittedName>
</protein>
<dbReference type="AlphaFoldDB" id="A0A0N4WYK5"/>
<reference evidence="2 3" key="2">
    <citation type="submission" date="2018-11" db="EMBL/GenBank/DDBJ databases">
        <authorList>
            <consortium name="Pathogen Informatics"/>
        </authorList>
    </citation>
    <scope>NUCLEOTIDE SEQUENCE [LARGE SCALE GENOMIC DNA]</scope>
    <source>
        <strain evidence="2 3">MHpl1</strain>
    </source>
</reference>
<feature type="transmembrane region" description="Helical" evidence="1">
    <location>
        <begin position="21"/>
        <end position="43"/>
    </location>
</feature>